<dbReference type="InterPro" id="IPR051045">
    <property type="entry name" value="TonB-dependent_transducer"/>
</dbReference>
<comment type="caution">
    <text evidence="13">The sequence shown here is derived from an EMBL/GenBank/DDBJ whole genome shotgun (WGS) entry which is preliminary data.</text>
</comment>
<dbReference type="GO" id="GO:0030288">
    <property type="term" value="C:outer membrane-bounded periplasmic space"/>
    <property type="evidence" value="ECO:0007669"/>
    <property type="project" value="InterPro"/>
</dbReference>
<dbReference type="NCBIfam" id="TIGR01352">
    <property type="entry name" value="tonB_Cterm"/>
    <property type="match status" value="1"/>
</dbReference>
<evidence type="ECO:0000256" key="1">
    <source>
        <dbReference type="ARBA" id="ARBA00004383"/>
    </source>
</evidence>
<evidence type="ECO:0000259" key="12">
    <source>
        <dbReference type="PROSITE" id="PS52015"/>
    </source>
</evidence>
<dbReference type="EMBL" id="JAENIL010000010">
    <property type="protein sequence ID" value="MBK1876613.1"/>
    <property type="molecule type" value="Genomic_DNA"/>
</dbReference>
<dbReference type="Pfam" id="PF03544">
    <property type="entry name" value="TonB_C"/>
    <property type="match status" value="1"/>
</dbReference>
<dbReference type="GO" id="GO:0098797">
    <property type="term" value="C:plasma membrane protein complex"/>
    <property type="evidence" value="ECO:0007669"/>
    <property type="project" value="TreeGrafter"/>
</dbReference>
<evidence type="ECO:0000256" key="8">
    <source>
        <dbReference type="ARBA" id="ARBA00022989"/>
    </source>
</evidence>
<dbReference type="GO" id="GO:0015031">
    <property type="term" value="P:protein transport"/>
    <property type="evidence" value="ECO:0007669"/>
    <property type="project" value="UniProtKB-KW"/>
</dbReference>
<evidence type="ECO:0000256" key="9">
    <source>
        <dbReference type="ARBA" id="ARBA00023136"/>
    </source>
</evidence>
<keyword evidence="14" id="KW-1185">Reference proteome</keyword>
<evidence type="ECO:0000256" key="4">
    <source>
        <dbReference type="ARBA" id="ARBA00022475"/>
    </source>
</evidence>
<dbReference type="Proteomes" id="UP000617628">
    <property type="component" value="Unassembled WGS sequence"/>
</dbReference>
<dbReference type="PANTHER" id="PTHR33446">
    <property type="entry name" value="PROTEIN TONB-RELATED"/>
    <property type="match status" value="1"/>
</dbReference>
<evidence type="ECO:0000256" key="10">
    <source>
        <dbReference type="SAM" id="MobiDB-lite"/>
    </source>
</evidence>
<feature type="domain" description="TonB C-terminal" evidence="12">
    <location>
        <begin position="129"/>
        <end position="217"/>
    </location>
</feature>
<protein>
    <submittedName>
        <fullName evidence="13">Energy transducer TonB</fullName>
    </submittedName>
</protein>
<keyword evidence="5" id="KW-0997">Cell inner membrane</keyword>
<evidence type="ECO:0000256" key="6">
    <source>
        <dbReference type="ARBA" id="ARBA00022692"/>
    </source>
</evidence>
<evidence type="ECO:0000256" key="5">
    <source>
        <dbReference type="ARBA" id="ARBA00022519"/>
    </source>
</evidence>
<dbReference type="Gene3D" id="3.30.1150.10">
    <property type="match status" value="1"/>
</dbReference>
<dbReference type="SUPFAM" id="SSF74653">
    <property type="entry name" value="TolA/TonB C-terminal domain"/>
    <property type="match status" value="1"/>
</dbReference>
<dbReference type="RefSeq" id="WP_200354829.1">
    <property type="nucleotide sequence ID" value="NZ_JAENIL010000010.1"/>
</dbReference>
<reference evidence="13" key="1">
    <citation type="submission" date="2021-01" db="EMBL/GenBank/DDBJ databases">
        <title>Modified the classification status of verrucomicrobia.</title>
        <authorList>
            <person name="Feng X."/>
        </authorList>
    </citation>
    <scope>NUCLEOTIDE SEQUENCE</scope>
    <source>
        <strain evidence="13">KCTC 13126</strain>
    </source>
</reference>
<dbReference type="GO" id="GO:0055085">
    <property type="term" value="P:transmembrane transport"/>
    <property type="evidence" value="ECO:0007669"/>
    <property type="project" value="InterPro"/>
</dbReference>
<dbReference type="AlphaFoldDB" id="A0A934RUF1"/>
<keyword evidence="8 11" id="KW-1133">Transmembrane helix</keyword>
<dbReference type="InterPro" id="IPR006260">
    <property type="entry name" value="TonB/TolA_C"/>
</dbReference>
<dbReference type="GO" id="GO:0015891">
    <property type="term" value="P:siderophore transport"/>
    <property type="evidence" value="ECO:0007669"/>
    <property type="project" value="InterPro"/>
</dbReference>
<comment type="similarity">
    <text evidence="2">Belongs to the TonB family.</text>
</comment>
<comment type="subcellular location">
    <subcellularLocation>
        <location evidence="1">Cell inner membrane</location>
        <topology evidence="1">Single-pass membrane protein</topology>
        <orientation evidence="1">Periplasmic side</orientation>
    </subcellularLocation>
</comment>
<feature type="region of interest" description="Disordered" evidence="10">
    <location>
        <begin position="47"/>
        <end position="75"/>
    </location>
</feature>
<feature type="transmembrane region" description="Helical" evidence="11">
    <location>
        <begin position="18"/>
        <end position="43"/>
    </location>
</feature>
<gene>
    <name evidence="13" type="ORF">JIN87_07020</name>
</gene>
<name>A0A934RUF1_9BACT</name>
<evidence type="ECO:0000313" key="13">
    <source>
        <dbReference type="EMBL" id="MBK1876613.1"/>
    </source>
</evidence>
<keyword evidence="3" id="KW-0813">Transport</keyword>
<dbReference type="PANTHER" id="PTHR33446:SF2">
    <property type="entry name" value="PROTEIN TONB"/>
    <property type="match status" value="1"/>
</dbReference>
<dbReference type="PRINTS" id="PR01374">
    <property type="entry name" value="TONBPROTEIN"/>
</dbReference>
<keyword evidence="4" id="KW-1003">Cell membrane</keyword>
<evidence type="ECO:0000256" key="2">
    <source>
        <dbReference type="ARBA" id="ARBA00006555"/>
    </source>
</evidence>
<dbReference type="PROSITE" id="PS52015">
    <property type="entry name" value="TONB_CTD"/>
    <property type="match status" value="1"/>
</dbReference>
<sequence>MNEVYAPASPRAENHLKALALGTACVVAVFSILPILSTLPGLLTPEPPPTPITTHDNPPQTIEFEKTPPPPPEPEIEKPVIEEPPPPMTIDQLALIINATDGGVKVAVDAGKSFLDKGATAITHFLPSELDKQPRVLVAVKPLYPYSLQQSKTSGHAVVQFVIGPDGRVSRARVTGSSHREFEQPAIDAVTRSKWQAGQKNGKNVPTLVSLEVNFRP</sequence>
<keyword evidence="7" id="KW-0653">Protein transport</keyword>
<evidence type="ECO:0000256" key="11">
    <source>
        <dbReference type="SAM" id="Phobius"/>
    </source>
</evidence>
<proteinExistence type="inferred from homology"/>
<dbReference type="GO" id="GO:0031992">
    <property type="term" value="F:energy transducer activity"/>
    <property type="evidence" value="ECO:0007669"/>
    <property type="project" value="InterPro"/>
</dbReference>
<organism evidence="13 14">
    <name type="scientific">Pelagicoccus mobilis</name>
    <dbReference type="NCBI Taxonomy" id="415221"/>
    <lineage>
        <taxon>Bacteria</taxon>
        <taxon>Pseudomonadati</taxon>
        <taxon>Verrucomicrobiota</taxon>
        <taxon>Opitutia</taxon>
        <taxon>Puniceicoccales</taxon>
        <taxon>Pelagicoccaceae</taxon>
        <taxon>Pelagicoccus</taxon>
    </lineage>
</organism>
<keyword evidence="9 11" id="KW-0472">Membrane</keyword>
<dbReference type="InterPro" id="IPR037682">
    <property type="entry name" value="TonB_C"/>
</dbReference>
<accession>A0A934RUF1</accession>
<keyword evidence="6 11" id="KW-0812">Transmembrane</keyword>
<evidence type="ECO:0000256" key="7">
    <source>
        <dbReference type="ARBA" id="ARBA00022927"/>
    </source>
</evidence>
<evidence type="ECO:0000256" key="3">
    <source>
        <dbReference type="ARBA" id="ARBA00022448"/>
    </source>
</evidence>
<evidence type="ECO:0000313" key="14">
    <source>
        <dbReference type="Proteomes" id="UP000617628"/>
    </source>
</evidence>
<dbReference type="InterPro" id="IPR003538">
    <property type="entry name" value="TonB"/>
</dbReference>